<dbReference type="InterPro" id="IPR006600">
    <property type="entry name" value="HTH_CenpB_DNA-bd_dom"/>
</dbReference>
<proteinExistence type="predicted"/>
<sequence>MAYVKPRKVTGCEREEQICAVLLQRQEEGTPWASLALEYGIIGSTLNNQWKGAGERWEAYSDQQKLPPVAEKALKQWCQELDDWGFPLRINRLRGMANVLAQQKAVQEGDLN</sequence>
<evidence type="ECO:0000256" key="1">
    <source>
        <dbReference type="ARBA" id="ARBA00023125"/>
    </source>
</evidence>
<dbReference type="OrthoDB" id="10542431at2759"/>
<name>A0A317T1S6_9PEZI</name>
<dbReference type="Pfam" id="PF03221">
    <property type="entry name" value="HTH_Tnp_Tc5"/>
    <property type="match status" value="1"/>
</dbReference>
<dbReference type="EMBL" id="PYWC01000001">
    <property type="protein sequence ID" value="PWW80689.1"/>
    <property type="molecule type" value="Genomic_DNA"/>
</dbReference>
<keyword evidence="4" id="KW-1185">Reference proteome</keyword>
<feature type="domain" description="HTH CENPB-type" evidence="2">
    <location>
        <begin position="69"/>
        <end position="104"/>
    </location>
</feature>
<reference evidence="3 4" key="1">
    <citation type="submission" date="2018-03" db="EMBL/GenBank/DDBJ databases">
        <title>Genomes of Pezizomycetes fungi and the evolution of truffles.</title>
        <authorList>
            <person name="Murat C."/>
            <person name="Payen T."/>
            <person name="Noel B."/>
            <person name="Kuo A."/>
            <person name="Martin F.M."/>
        </authorList>
    </citation>
    <scope>NUCLEOTIDE SEQUENCE [LARGE SCALE GENOMIC DNA]</scope>
    <source>
        <strain evidence="3">091103-1</strain>
    </source>
</reference>
<evidence type="ECO:0000259" key="2">
    <source>
        <dbReference type="Pfam" id="PF03221"/>
    </source>
</evidence>
<protein>
    <recommendedName>
        <fullName evidence="2">HTH CENPB-type domain-containing protein</fullName>
    </recommendedName>
</protein>
<accession>A0A317T1S6</accession>
<dbReference type="AlphaFoldDB" id="A0A317T1S6"/>
<evidence type="ECO:0000313" key="3">
    <source>
        <dbReference type="EMBL" id="PWW80689.1"/>
    </source>
</evidence>
<organism evidence="3 4">
    <name type="scientific">Tuber magnatum</name>
    <name type="common">white Piedmont truffle</name>
    <dbReference type="NCBI Taxonomy" id="42249"/>
    <lineage>
        <taxon>Eukaryota</taxon>
        <taxon>Fungi</taxon>
        <taxon>Dikarya</taxon>
        <taxon>Ascomycota</taxon>
        <taxon>Pezizomycotina</taxon>
        <taxon>Pezizomycetes</taxon>
        <taxon>Pezizales</taxon>
        <taxon>Tuberaceae</taxon>
        <taxon>Tuber</taxon>
    </lineage>
</organism>
<keyword evidence="1" id="KW-0238">DNA-binding</keyword>
<evidence type="ECO:0000313" key="4">
    <source>
        <dbReference type="Proteomes" id="UP000246991"/>
    </source>
</evidence>
<comment type="caution">
    <text evidence="3">The sequence shown here is derived from an EMBL/GenBank/DDBJ whole genome shotgun (WGS) entry which is preliminary data.</text>
</comment>
<dbReference type="Proteomes" id="UP000246991">
    <property type="component" value="Unassembled WGS sequence"/>
</dbReference>
<dbReference type="GO" id="GO:0003677">
    <property type="term" value="F:DNA binding"/>
    <property type="evidence" value="ECO:0007669"/>
    <property type="project" value="UniProtKB-KW"/>
</dbReference>
<gene>
    <name evidence="3" type="ORF">C7212DRAFT_161724</name>
</gene>